<dbReference type="PANTHER" id="PTHR48009:SF1">
    <property type="entry name" value="LEUCINE-RICH REPEAT (LRR) FAMILY PROTEIN"/>
    <property type="match status" value="1"/>
</dbReference>
<dbReference type="PANTHER" id="PTHR48009">
    <property type="entry name" value="LEUCINE-RICH REPEAT (LRR) FAMILY PROTEIN"/>
    <property type="match status" value="1"/>
</dbReference>
<sequence>MNRLSGPLPQTMFRTTLQSLLLQQNNLSGWVLPMGSQPPSYGEGSIADLSHNSITGELSPILAGVESLFLNNNRLIGREMLSSTTLVNSFNLLLNSKASVELFTTNPSSLRDNVN</sequence>
<evidence type="ECO:0000313" key="2">
    <source>
        <dbReference type="Proteomes" id="UP000507245"/>
    </source>
</evidence>
<keyword evidence="2" id="KW-1185">Reference proteome</keyword>
<dbReference type="EMBL" id="CAEKKB010000001">
    <property type="protein sequence ID" value="CAB4297433.1"/>
    <property type="molecule type" value="Genomic_DNA"/>
</dbReference>
<dbReference type="Proteomes" id="UP000507245">
    <property type="component" value="Unassembled WGS sequence"/>
</dbReference>
<dbReference type="InterPro" id="IPR053213">
    <property type="entry name" value="RLP29"/>
</dbReference>
<dbReference type="OrthoDB" id="676979at2759"/>
<gene>
    <name evidence="1" type="ORF">ORAREDHAP_LOCUS9365</name>
</gene>
<dbReference type="AlphaFoldDB" id="A0A6J5WAJ8"/>
<dbReference type="InterPro" id="IPR032675">
    <property type="entry name" value="LRR_dom_sf"/>
</dbReference>
<evidence type="ECO:0000313" key="1">
    <source>
        <dbReference type="EMBL" id="CAB4297433.1"/>
    </source>
</evidence>
<organism evidence="1 2">
    <name type="scientific">Prunus armeniaca</name>
    <name type="common">Apricot</name>
    <name type="synonym">Armeniaca vulgaris</name>
    <dbReference type="NCBI Taxonomy" id="36596"/>
    <lineage>
        <taxon>Eukaryota</taxon>
        <taxon>Viridiplantae</taxon>
        <taxon>Streptophyta</taxon>
        <taxon>Embryophyta</taxon>
        <taxon>Tracheophyta</taxon>
        <taxon>Spermatophyta</taxon>
        <taxon>Magnoliopsida</taxon>
        <taxon>eudicotyledons</taxon>
        <taxon>Gunneridae</taxon>
        <taxon>Pentapetalae</taxon>
        <taxon>rosids</taxon>
        <taxon>fabids</taxon>
        <taxon>Rosales</taxon>
        <taxon>Rosaceae</taxon>
        <taxon>Amygdaloideae</taxon>
        <taxon>Amygdaleae</taxon>
        <taxon>Prunus</taxon>
    </lineage>
</organism>
<evidence type="ECO:0008006" key="3">
    <source>
        <dbReference type="Google" id="ProtNLM"/>
    </source>
</evidence>
<protein>
    <recommendedName>
        <fullName evidence="3">Leucine-rich repeat-containing N-terminal plant-type domain-containing protein</fullName>
    </recommendedName>
</protein>
<accession>A0A6J5WAJ8</accession>
<dbReference type="Gene3D" id="3.80.10.10">
    <property type="entry name" value="Ribonuclease Inhibitor"/>
    <property type="match status" value="1"/>
</dbReference>
<reference evidence="2" key="1">
    <citation type="journal article" date="2020" name="Genome Biol.">
        <title>Gamete binning: chromosome-level and haplotype-resolved genome assembly enabled by high-throughput single-cell sequencing of gamete genomes.</title>
        <authorList>
            <person name="Campoy J.A."/>
            <person name="Sun H."/>
            <person name="Goel M."/>
            <person name="Jiao W.-B."/>
            <person name="Folz-Donahue K."/>
            <person name="Wang N."/>
            <person name="Rubio M."/>
            <person name="Liu C."/>
            <person name="Kukat C."/>
            <person name="Ruiz D."/>
            <person name="Huettel B."/>
            <person name="Schneeberger K."/>
        </authorList>
    </citation>
    <scope>NUCLEOTIDE SEQUENCE [LARGE SCALE GENOMIC DNA]</scope>
    <source>
        <strain evidence="2">cv. Rojo Pasion</strain>
    </source>
</reference>
<proteinExistence type="predicted"/>
<name>A0A6J5WAJ8_PRUAR</name>